<keyword evidence="2" id="KW-0812">Transmembrane</keyword>
<evidence type="ECO:0000313" key="9">
    <source>
        <dbReference type="EMBL" id="CAB0012375.1"/>
    </source>
</evidence>
<dbReference type="GO" id="GO:0016020">
    <property type="term" value="C:membrane"/>
    <property type="evidence" value="ECO:0007669"/>
    <property type="project" value="UniProtKB-SubCell"/>
</dbReference>
<evidence type="ECO:0000313" key="10">
    <source>
        <dbReference type="Proteomes" id="UP000479000"/>
    </source>
</evidence>
<evidence type="ECO:0000256" key="2">
    <source>
        <dbReference type="ARBA" id="ARBA00022692"/>
    </source>
</evidence>
<dbReference type="OrthoDB" id="6071166at2759"/>
<keyword evidence="7" id="KW-0325">Glycoprotein</keyword>
<organism evidence="9 10">
    <name type="scientific">Nesidiocoris tenuis</name>
    <dbReference type="NCBI Taxonomy" id="355587"/>
    <lineage>
        <taxon>Eukaryota</taxon>
        <taxon>Metazoa</taxon>
        <taxon>Ecdysozoa</taxon>
        <taxon>Arthropoda</taxon>
        <taxon>Hexapoda</taxon>
        <taxon>Insecta</taxon>
        <taxon>Pterygota</taxon>
        <taxon>Neoptera</taxon>
        <taxon>Paraneoptera</taxon>
        <taxon>Hemiptera</taxon>
        <taxon>Heteroptera</taxon>
        <taxon>Panheteroptera</taxon>
        <taxon>Cimicomorpha</taxon>
        <taxon>Miridae</taxon>
        <taxon>Dicyphina</taxon>
        <taxon>Nesidiocoris</taxon>
    </lineage>
</organism>
<reference evidence="9 10" key="1">
    <citation type="submission" date="2020-02" db="EMBL/GenBank/DDBJ databases">
        <authorList>
            <person name="Ferguson B K."/>
        </authorList>
    </citation>
    <scope>NUCLEOTIDE SEQUENCE [LARGE SCALE GENOMIC DNA]</scope>
</reference>
<dbReference type="InterPro" id="IPR048525">
    <property type="entry name" value="DDR1-2_DS-like"/>
</dbReference>
<keyword evidence="4" id="KW-1133">Transmembrane helix</keyword>
<evidence type="ECO:0000259" key="8">
    <source>
        <dbReference type="Pfam" id="PF21114"/>
    </source>
</evidence>
<dbReference type="AlphaFoldDB" id="A0A6H5H7R2"/>
<gene>
    <name evidence="9" type="ORF">NTEN_LOCUS17119</name>
</gene>
<evidence type="ECO:0000256" key="5">
    <source>
        <dbReference type="ARBA" id="ARBA00023136"/>
    </source>
</evidence>
<protein>
    <recommendedName>
        <fullName evidence="8">Discoidin domain-containing protein</fullName>
    </recommendedName>
</protein>
<sequence>MIKLELKLNLKQKLINHIQTRNYSQTYGVVSYDMPKDATWTPGQDLSDVTYDGHINENTLEDGLGRLVDGTYGGDNFKMDVGVGKGNGWVGWKNESFPKKYIELVFEFDTLRNFSLVNIFTNNCFSKEVQLTNRYQSFAHPAVDGWLENRKSVAEAAAGHQSWTADHSRQNVHQLGTVDGIRQYDVQVSDIFENLMNGVMDVQHVVSDRRMFHGDFEEFIDEKAFGHWHDFTLMKQCHLNREYNFFFFF</sequence>
<accession>A0A6H5H7R2</accession>
<proteinExistence type="predicted"/>
<evidence type="ECO:0000256" key="3">
    <source>
        <dbReference type="ARBA" id="ARBA00022729"/>
    </source>
</evidence>
<dbReference type="Proteomes" id="UP000479000">
    <property type="component" value="Unassembled WGS sequence"/>
</dbReference>
<evidence type="ECO:0000256" key="4">
    <source>
        <dbReference type="ARBA" id="ARBA00022989"/>
    </source>
</evidence>
<dbReference type="EMBL" id="CADCXU010025355">
    <property type="protein sequence ID" value="CAB0012375.1"/>
    <property type="molecule type" value="Genomic_DNA"/>
</dbReference>
<evidence type="ECO:0000256" key="7">
    <source>
        <dbReference type="ARBA" id="ARBA00023180"/>
    </source>
</evidence>
<comment type="subcellular location">
    <subcellularLocation>
        <location evidence="1">Membrane</location>
        <topology evidence="1">Single-pass type I membrane protein</topology>
    </subcellularLocation>
</comment>
<dbReference type="Pfam" id="PF21114">
    <property type="entry name" value="DDR1-2_DS-like"/>
    <property type="match status" value="1"/>
</dbReference>
<keyword evidence="3" id="KW-0732">Signal</keyword>
<evidence type="ECO:0000256" key="1">
    <source>
        <dbReference type="ARBA" id="ARBA00004479"/>
    </source>
</evidence>
<keyword evidence="5" id="KW-0472">Membrane</keyword>
<evidence type="ECO:0000256" key="6">
    <source>
        <dbReference type="ARBA" id="ARBA00023157"/>
    </source>
</evidence>
<keyword evidence="10" id="KW-1185">Reference proteome</keyword>
<dbReference type="Gene3D" id="2.60.120.1190">
    <property type="match status" value="1"/>
</dbReference>
<keyword evidence="6" id="KW-1015">Disulfide bond</keyword>
<name>A0A6H5H7R2_9HEMI</name>
<feature type="domain" description="Discoidin" evidence="8">
    <location>
        <begin position="28"/>
        <end position="142"/>
    </location>
</feature>